<dbReference type="InterPro" id="IPR020471">
    <property type="entry name" value="AKR"/>
</dbReference>
<keyword evidence="3" id="KW-1185">Reference proteome</keyword>
<dbReference type="InterPro" id="IPR036812">
    <property type="entry name" value="NAD(P)_OxRdtase_dom_sf"/>
</dbReference>
<evidence type="ECO:0000313" key="2">
    <source>
        <dbReference type="EMBL" id="TCO58072.1"/>
    </source>
</evidence>
<dbReference type="EMBL" id="SLWS01000005">
    <property type="protein sequence ID" value="TCO58072.1"/>
    <property type="molecule type" value="Genomic_DNA"/>
</dbReference>
<dbReference type="PRINTS" id="PR00069">
    <property type="entry name" value="ALDKETRDTASE"/>
</dbReference>
<feature type="domain" description="NADP-dependent oxidoreductase" evidence="1">
    <location>
        <begin position="11"/>
        <end position="147"/>
    </location>
</feature>
<dbReference type="PANTHER" id="PTHR43312:SF1">
    <property type="entry name" value="NADP-DEPENDENT OXIDOREDUCTASE DOMAIN-CONTAINING PROTEIN"/>
    <property type="match status" value="1"/>
</dbReference>
<evidence type="ECO:0000313" key="3">
    <source>
        <dbReference type="Proteomes" id="UP000295680"/>
    </source>
</evidence>
<sequence length="227" mass="24510">MGTRGLAAVDDPQRLLRQALDAGITLFDTADIYETEELLGHAFAGMRDQVVIATKWGHTADGPDGRVSYVRKALTASLRRLRTSYVDIYQLHVADMSTYAATALREECENLVAEGLIRAYGWCTPDPARAAVFAAGPNCATIQAPYDDALLPVVDEYDLSLLCPEPFGPPVRLGGRTPLQGALARLWAHCPRAVALPRVRTVADVMELAGAVTHGPLTMRELAAVRG</sequence>
<protein>
    <submittedName>
        <fullName evidence="2">Aldo/keto reductase family protein</fullName>
    </submittedName>
</protein>
<dbReference type="AlphaFoldDB" id="A0A4R2JI56"/>
<comment type="caution">
    <text evidence="2">The sequence shown here is derived from an EMBL/GenBank/DDBJ whole genome shotgun (WGS) entry which is preliminary data.</text>
</comment>
<dbReference type="InterPro" id="IPR023210">
    <property type="entry name" value="NADP_OxRdtase_dom"/>
</dbReference>
<dbReference type="SUPFAM" id="SSF51430">
    <property type="entry name" value="NAD(P)-linked oxidoreductase"/>
    <property type="match status" value="1"/>
</dbReference>
<name>A0A4R2JI56_9PSEU</name>
<gene>
    <name evidence="2" type="ORF">EV192_105137</name>
</gene>
<reference evidence="2 3" key="1">
    <citation type="submission" date="2019-03" db="EMBL/GenBank/DDBJ databases">
        <title>Genomic Encyclopedia of Type Strains, Phase IV (KMG-IV): sequencing the most valuable type-strain genomes for metagenomic binning, comparative biology and taxonomic classification.</title>
        <authorList>
            <person name="Goeker M."/>
        </authorList>
    </citation>
    <scope>NUCLEOTIDE SEQUENCE [LARGE SCALE GENOMIC DNA]</scope>
    <source>
        <strain evidence="2 3">DSM 45934</strain>
    </source>
</reference>
<proteinExistence type="predicted"/>
<dbReference type="Gene3D" id="3.20.20.100">
    <property type="entry name" value="NADP-dependent oxidoreductase domain"/>
    <property type="match status" value="1"/>
</dbReference>
<dbReference type="Proteomes" id="UP000295680">
    <property type="component" value="Unassembled WGS sequence"/>
</dbReference>
<dbReference type="Pfam" id="PF00248">
    <property type="entry name" value="Aldo_ket_red"/>
    <property type="match status" value="1"/>
</dbReference>
<dbReference type="GO" id="GO:0016491">
    <property type="term" value="F:oxidoreductase activity"/>
    <property type="evidence" value="ECO:0007669"/>
    <property type="project" value="InterPro"/>
</dbReference>
<organism evidence="2 3">
    <name type="scientific">Actinocrispum wychmicini</name>
    <dbReference type="NCBI Taxonomy" id="1213861"/>
    <lineage>
        <taxon>Bacteria</taxon>
        <taxon>Bacillati</taxon>
        <taxon>Actinomycetota</taxon>
        <taxon>Actinomycetes</taxon>
        <taxon>Pseudonocardiales</taxon>
        <taxon>Pseudonocardiaceae</taxon>
        <taxon>Actinocrispum</taxon>
    </lineage>
</organism>
<dbReference type="InterPro" id="IPR053135">
    <property type="entry name" value="AKR2_Oxidoreductase"/>
</dbReference>
<dbReference type="PANTHER" id="PTHR43312">
    <property type="entry name" value="D-THREO-ALDOSE 1-DEHYDROGENASE"/>
    <property type="match status" value="1"/>
</dbReference>
<accession>A0A4R2JI56</accession>
<evidence type="ECO:0000259" key="1">
    <source>
        <dbReference type="Pfam" id="PF00248"/>
    </source>
</evidence>